<dbReference type="Proteomes" id="UP000178023">
    <property type="component" value="Unassembled WGS sequence"/>
</dbReference>
<gene>
    <name evidence="2" type="ORF">A2750_03495</name>
</gene>
<sequence length="134" mass="14971">MKKWLTIAAIVGFSGMAVFSFMAMGHASSHFDCFAKIAQGTLCPGGPLAYVNFHLNAFRIFSTAVFGASILSAILLLLAVLAVYFLKQSPPVTASFVFIGRPDFKFVTSAQKRQFYRWLSLHEKRDPRQIFWIA</sequence>
<keyword evidence="1" id="KW-1133">Transmembrane helix</keyword>
<organism evidence="2 3">
    <name type="scientific">Candidatus Yanofskybacteria bacterium RIFCSPHIGHO2_01_FULL_45_42</name>
    <dbReference type="NCBI Taxonomy" id="1802671"/>
    <lineage>
        <taxon>Bacteria</taxon>
        <taxon>Candidatus Yanofskyibacteriota</taxon>
    </lineage>
</organism>
<dbReference type="EMBL" id="MGJL01000038">
    <property type="protein sequence ID" value="OGN06530.1"/>
    <property type="molecule type" value="Genomic_DNA"/>
</dbReference>
<keyword evidence="1" id="KW-0472">Membrane</keyword>
<evidence type="ECO:0000313" key="3">
    <source>
        <dbReference type="Proteomes" id="UP000178023"/>
    </source>
</evidence>
<evidence type="ECO:0000313" key="2">
    <source>
        <dbReference type="EMBL" id="OGN06530.1"/>
    </source>
</evidence>
<accession>A0A1F8F1R3</accession>
<feature type="transmembrane region" description="Helical" evidence="1">
    <location>
        <begin position="57"/>
        <end position="86"/>
    </location>
</feature>
<reference evidence="2 3" key="1">
    <citation type="journal article" date="2016" name="Nat. Commun.">
        <title>Thousands of microbial genomes shed light on interconnected biogeochemical processes in an aquifer system.</title>
        <authorList>
            <person name="Anantharaman K."/>
            <person name="Brown C.T."/>
            <person name="Hug L.A."/>
            <person name="Sharon I."/>
            <person name="Castelle C.J."/>
            <person name="Probst A.J."/>
            <person name="Thomas B.C."/>
            <person name="Singh A."/>
            <person name="Wilkins M.J."/>
            <person name="Karaoz U."/>
            <person name="Brodie E.L."/>
            <person name="Williams K.H."/>
            <person name="Hubbard S.S."/>
            <person name="Banfield J.F."/>
        </authorList>
    </citation>
    <scope>NUCLEOTIDE SEQUENCE [LARGE SCALE GENOMIC DNA]</scope>
</reference>
<evidence type="ECO:0000256" key="1">
    <source>
        <dbReference type="SAM" id="Phobius"/>
    </source>
</evidence>
<keyword evidence="1" id="KW-0812">Transmembrane</keyword>
<protein>
    <submittedName>
        <fullName evidence="2">Uncharacterized protein</fullName>
    </submittedName>
</protein>
<comment type="caution">
    <text evidence="2">The sequence shown here is derived from an EMBL/GenBank/DDBJ whole genome shotgun (WGS) entry which is preliminary data.</text>
</comment>
<proteinExistence type="predicted"/>
<dbReference type="AlphaFoldDB" id="A0A1F8F1R3"/>
<name>A0A1F8F1R3_9BACT</name>